<protein>
    <submittedName>
        <fullName evidence="2">Uncharacterized protein</fullName>
    </submittedName>
</protein>
<sequence>MSEPEQQSERRQPSPSRGQLSDIMFTFDICMQQIGITFMDHVHLSYEDPETFGGGHCLMENNSPGMARE</sequence>
<accession>A0A543HS09</accession>
<feature type="compositionally biased region" description="Polar residues" evidence="1">
    <location>
        <begin position="60"/>
        <end position="69"/>
    </location>
</feature>
<reference evidence="2 3" key="1">
    <citation type="submission" date="2019-06" db="EMBL/GenBank/DDBJ databases">
        <title>Sequencing the genomes of 1000 actinobacteria strains.</title>
        <authorList>
            <person name="Klenk H.-P."/>
        </authorList>
    </citation>
    <scope>NUCLEOTIDE SEQUENCE [LARGE SCALE GENOMIC DNA]</scope>
    <source>
        <strain evidence="2 3">DSM 18031</strain>
    </source>
</reference>
<feature type="region of interest" description="Disordered" evidence="1">
    <location>
        <begin position="1"/>
        <end position="20"/>
    </location>
</feature>
<name>A0A543HS09_9MICO</name>
<dbReference type="AlphaFoldDB" id="A0A543HS09"/>
<evidence type="ECO:0000313" key="3">
    <source>
        <dbReference type="Proteomes" id="UP000318331"/>
    </source>
</evidence>
<dbReference type="RefSeq" id="WP_141918241.1">
    <property type="nucleotide sequence ID" value="NZ_BAAAYS010000016.1"/>
</dbReference>
<keyword evidence="3" id="KW-1185">Reference proteome</keyword>
<gene>
    <name evidence="2" type="ORF">FB466_2057</name>
</gene>
<organism evidence="2 3">
    <name type="scientific">Klugiella xanthotipulae</name>
    <dbReference type="NCBI Taxonomy" id="244735"/>
    <lineage>
        <taxon>Bacteria</taxon>
        <taxon>Bacillati</taxon>
        <taxon>Actinomycetota</taxon>
        <taxon>Actinomycetes</taxon>
        <taxon>Micrococcales</taxon>
        <taxon>Microbacteriaceae</taxon>
        <taxon>Klugiella</taxon>
    </lineage>
</organism>
<dbReference type="OrthoDB" id="4988747at2"/>
<proteinExistence type="predicted"/>
<feature type="region of interest" description="Disordered" evidence="1">
    <location>
        <begin position="50"/>
        <end position="69"/>
    </location>
</feature>
<evidence type="ECO:0000256" key="1">
    <source>
        <dbReference type="SAM" id="MobiDB-lite"/>
    </source>
</evidence>
<dbReference type="Proteomes" id="UP000318331">
    <property type="component" value="Unassembled WGS sequence"/>
</dbReference>
<dbReference type="EMBL" id="VFPN01000003">
    <property type="protein sequence ID" value="TQM61126.1"/>
    <property type="molecule type" value="Genomic_DNA"/>
</dbReference>
<evidence type="ECO:0000313" key="2">
    <source>
        <dbReference type="EMBL" id="TQM61126.1"/>
    </source>
</evidence>
<comment type="caution">
    <text evidence="2">The sequence shown here is derived from an EMBL/GenBank/DDBJ whole genome shotgun (WGS) entry which is preliminary data.</text>
</comment>